<dbReference type="EMBL" id="CP011390">
    <property type="protein sequence ID" value="ANE49667.1"/>
    <property type="molecule type" value="Genomic_DNA"/>
</dbReference>
<organism evidence="3 4">
    <name type="scientific">Flavisolibacter tropicus</name>
    <dbReference type="NCBI Taxonomy" id="1492898"/>
    <lineage>
        <taxon>Bacteria</taxon>
        <taxon>Pseudomonadati</taxon>
        <taxon>Bacteroidota</taxon>
        <taxon>Chitinophagia</taxon>
        <taxon>Chitinophagales</taxon>
        <taxon>Chitinophagaceae</taxon>
        <taxon>Flavisolibacter</taxon>
    </lineage>
</organism>
<comment type="similarity">
    <text evidence="1">Belongs to the universal stress protein A family.</text>
</comment>
<accession>A0A172TSA5</accession>
<dbReference type="KEGG" id="fla:SY85_03280"/>
<dbReference type="Pfam" id="PF00582">
    <property type="entry name" value="Usp"/>
    <property type="match status" value="1"/>
</dbReference>
<keyword evidence="4" id="KW-1185">Reference proteome</keyword>
<dbReference type="PRINTS" id="PR01438">
    <property type="entry name" value="UNVRSLSTRESS"/>
</dbReference>
<dbReference type="RefSeq" id="WP_066401795.1">
    <property type="nucleotide sequence ID" value="NZ_CP011390.1"/>
</dbReference>
<dbReference type="OrthoDB" id="9788959at2"/>
<dbReference type="PANTHER" id="PTHR46268:SF6">
    <property type="entry name" value="UNIVERSAL STRESS PROTEIN UP12"/>
    <property type="match status" value="1"/>
</dbReference>
<name>A0A172TSA5_9BACT</name>
<gene>
    <name evidence="3" type="ORF">SY85_03280</name>
</gene>
<dbReference type="Gene3D" id="3.40.50.12370">
    <property type="match status" value="1"/>
</dbReference>
<dbReference type="Proteomes" id="UP000077177">
    <property type="component" value="Chromosome"/>
</dbReference>
<evidence type="ECO:0000313" key="3">
    <source>
        <dbReference type="EMBL" id="ANE49667.1"/>
    </source>
</evidence>
<dbReference type="CDD" id="cd00293">
    <property type="entry name" value="USP-like"/>
    <property type="match status" value="1"/>
</dbReference>
<dbReference type="STRING" id="1492898.SY85_03280"/>
<evidence type="ECO:0000313" key="4">
    <source>
        <dbReference type="Proteomes" id="UP000077177"/>
    </source>
</evidence>
<dbReference type="PANTHER" id="PTHR46268">
    <property type="entry name" value="STRESS RESPONSE PROTEIN NHAX"/>
    <property type="match status" value="1"/>
</dbReference>
<protein>
    <recommendedName>
        <fullName evidence="2">UspA domain-containing protein</fullName>
    </recommendedName>
</protein>
<evidence type="ECO:0000259" key="2">
    <source>
        <dbReference type="Pfam" id="PF00582"/>
    </source>
</evidence>
<evidence type="ECO:0000256" key="1">
    <source>
        <dbReference type="ARBA" id="ARBA00008791"/>
    </source>
</evidence>
<dbReference type="InterPro" id="IPR006016">
    <property type="entry name" value="UspA"/>
</dbReference>
<reference evidence="3 4" key="2">
    <citation type="journal article" date="2016" name="Int. J. Syst. Evol. Microbiol.">
        <title>Flavisolibacter tropicus sp. nov., isolated from tropical soil.</title>
        <authorList>
            <person name="Lee J.J."/>
            <person name="Kang M.S."/>
            <person name="Kim G.S."/>
            <person name="Lee C.S."/>
            <person name="Lim S."/>
            <person name="Lee J."/>
            <person name="Roh S.H."/>
            <person name="Kang H."/>
            <person name="Ha J.M."/>
            <person name="Bae S."/>
            <person name="Jung H.Y."/>
            <person name="Kim M.K."/>
        </authorList>
    </citation>
    <scope>NUCLEOTIDE SEQUENCE [LARGE SCALE GENOMIC DNA]</scope>
    <source>
        <strain evidence="3 4">LCS9</strain>
    </source>
</reference>
<reference evidence="4" key="1">
    <citation type="submission" date="2015-01" db="EMBL/GenBank/DDBJ databases">
        <title>Flavisolibacter sp./LCS9/ whole genome sequencing.</title>
        <authorList>
            <person name="Kim M.K."/>
            <person name="Srinivasan S."/>
            <person name="Lee J.-J."/>
        </authorList>
    </citation>
    <scope>NUCLEOTIDE SEQUENCE [LARGE SCALE GENOMIC DNA]</scope>
    <source>
        <strain evidence="4">LCS9</strain>
    </source>
</reference>
<sequence length="261" mass="29707">MKTVIVPVDFSPTSYNSARYAVKMVTGTYDVNLVLFHVFEKESEEEEAYFLLEKLKTELSEQGIAKISCHAELGSDFPDTLSRFARHRAAQLIVMGLNGKTKLEQIFLTSNTLKIVDKNPCPVMIIPPSADFASIKNIALTSDFKDVMSTIPVQPIKSVLEIFRPQLHIVNVDSEHYVSLTEEYLQERAKLAEMFKDFKPEFYFIGTFDFHDTINQFVADKKIDMVITIPRNHSFIDNLFKSSNTKKLVFESTVPVLAAHE</sequence>
<dbReference type="SUPFAM" id="SSF52402">
    <property type="entry name" value="Adenine nucleotide alpha hydrolases-like"/>
    <property type="match status" value="2"/>
</dbReference>
<dbReference type="AlphaFoldDB" id="A0A172TSA5"/>
<feature type="domain" description="UspA" evidence="2">
    <location>
        <begin position="1"/>
        <end position="127"/>
    </location>
</feature>
<proteinExistence type="inferred from homology"/>
<dbReference type="InterPro" id="IPR006015">
    <property type="entry name" value="Universal_stress_UspA"/>
</dbReference>